<proteinExistence type="predicted"/>
<keyword evidence="1" id="KW-0812">Transmembrane</keyword>
<feature type="non-terminal residue" evidence="3">
    <location>
        <position position="1"/>
    </location>
</feature>
<keyword evidence="4" id="KW-1185">Reference proteome</keyword>
<dbReference type="Proteomes" id="UP000760545">
    <property type="component" value="Unassembled WGS sequence"/>
</dbReference>
<sequence>FAFLIPEILIRLNQPYFNPVNIWPLNYDLFAGYKLSEFFSAGNIGLLMLFFGIASIFVITPILTYFYGKRWYCSWVCGCGGLAETAGDPYRHLSDKSRSAWKFERYIIHTVLVLVVVMTIA</sequence>
<name>A0ABX1DG76_9FLAO</name>
<evidence type="ECO:0000313" key="3">
    <source>
        <dbReference type="EMBL" id="NJX17304.1"/>
    </source>
</evidence>
<evidence type="ECO:0000256" key="1">
    <source>
        <dbReference type="SAM" id="Phobius"/>
    </source>
</evidence>
<gene>
    <name evidence="3" type="ORF">HC176_17680</name>
</gene>
<keyword evidence="1" id="KW-0472">Membrane</keyword>
<feature type="non-terminal residue" evidence="3">
    <location>
        <position position="121"/>
    </location>
</feature>
<dbReference type="RefSeq" id="WP_167920315.1">
    <property type="nucleotide sequence ID" value="NZ_JAAVJS010000477.1"/>
</dbReference>
<dbReference type="InterPro" id="IPR017896">
    <property type="entry name" value="4Fe4S_Fe-S-bd"/>
</dbReference>
<protein>
    <submittedName>
        <fullName evidence="3">4Fe-4S binding protein</fullName>
    </submittedName>
</protein>
<keyword evidence="1" id="KW-1133">Transmembrane helix</keyword>
<feature type="transmembrane region" description="Helical" evidence="1">
    <location>
        <begin position="44"/>
        <end position="66"/>
    </location>
</feature>
<feature type="domain" description="4Fe-4S ferredoxin-type" evidence="2">
    <location>
        <begin position="54"/>
        <end position="91"/>
    </location>
</feature>
<dbReference type="Pfam" id="PF12801">
    <property type="entry name" value="Fer4_5"/>
    <property type="match status" value="1"/>
</dbReference>
<accession>A0ABX1DG76</accession>
<evidence type="ECO:0000259" key="2">
    <source>
        <dbReference type="Pfam" id="PF12801"/>
    </source>
</evidence>
<comment type="caution">
    <text evidence="3">The sequence shown here is derived from an EMBL/GenBank/DDBJ whole genome shotgun (WGS) entry which is preliminary data.</text>
</comment>
<reference evidence="3 4" key="1">
    <citation type="submission" date="2020-03" db="EMBL/GenBank/DDBJ databases">
        <title>Tamlana sp. nov, isolated from XXX.</title>
        <authorList>
            <person name="Cao W.R."/>
        </authorList>
    </citation>
    <scope>NUCLEOTIDE SEQUENCE [LARGE SCALE GENOMIC DNA]</scope>
    <source>
        <strain evidence="3 4">HST1-43</strain>
    </source>
</reference>
<organism evidence="3 4">
    <name type="scientific">Tamlana crocina</name>
    <dbReference type="NCBI Taxonomy" id="393006"/>
    <lineage>
        <taxon>Bacteria</taxon>
        <taxon>Pseudomonadati</taxon>
        <taxon>Bacteroidota</taxon>
        <taxon>Flavobacteriia</taxon>
        <taxon>Flavobacteriales</taxon>
        <taxon>Flavobacteriaceae</taxon>
        <taxon>Tamlana</taxon>
    </lineage>
</organism>
<dbReference type="EMBL" id="JAAVJS010000477">
    <property type="protein sequence ID" value="NJX17304.1"/>
    <property type="molecule type" value="Genomic_DNA"/>
</dbReference>
<evidence type="ECO:0000313" key="4">
    <source>
        <dbReference type="Proteomes" id="UP000760545"/>
    </source>
</evidence>